<evidence type="ECO:0000313" key="1">
    <source>
        <dbReference type="EMBL" id="KAJ4388787.1"/>
    </source>
</evidence>
<dbReference type="Proteomes" id="UP001140453">
    <property type="component" value="Unassembled WGS sequence"/>
</dbReference>
<accession>A0A9W8YPB8</accession>
<keyword evidence="2" id="KW-1185">Reference proteome</keyword>
<comment type="caution">
    <text evidence="1">The sequence shown here is derived from an EMBL/GenBank/DDBJ whole genome shotgun (WGS) entry which is preliminary data.</text>
</comment>
<organism evidence="1 2">
    <name type="scientific">Gnomoniopsis smithogilvyi</name>
    <dbReference type="NCBI Taxonomy" id="1191159"/>
    <lineage>
        <taxon>Eukaryota</taxon>
        <taxon>Fungi</taxon>
        <taxon>Dikarya</taxon>
        <taxon>Ascomycota</taxon>
        <taxon>Pezizomycotina</taxon>
        <taxon>Sordariomycetes</taxon>
        <taxon>Sordariomycetidae</taxon>
        <taxon>Diaporthales</taxon>
        <taxon>Gnomoniaceae</taxon>
        <taxon>Gnomoniopsis</taxon>
    </lineage>
</organism>
<sequence>MHNATSILGYLVTEVPGLVSRWSPEQHQYCYIRRTPPQEAGPATASRLYSTRVLPDAATVNAERFIISHDL</sequence>
<dbReference type="AlphaFoldDB" id="A0A9W8YPB8"/>
<proteinExistence type="predicted"/>
<name>A0A9W8YPB8_9PEZI</name>
<reference evidence="1" key="1">
    <citation type="submission" date="2022-10" db="EMBL/GenBank/DDBJ databases">
        <title>Tapping the CABI collections for fungal endophytes: first genome assemblies for Collariella, Neodidymelliopsis, Ascochyta clinopodiicola, Didymella pomorum, Didymosphaeria variabile, Neocosmospora piperis and Neocucurbitaria cava.</title>
        <authorList>
            <person name="Hill R."/>
        </authorList>
    </citation>
    <scope>NUCLEOTIDE SEQUENCE</scope>
    <source>
        <strain evidence="1">IMI 355082</strain>
    </source>
</reference>
<dbReference type="EMBL" id="JAPEVB010000004">
    <property type="protein sequence ID" value="KAJ4388787.1"/>
    <property type="molecule type" value="Genomic_DNA"/>
</dbReference>
<evidence type="ECO:0000313" key="2">
    <source>
        <dbReference type="Proteomes" id="UP001140453"/>
    </source>
</evidence>
<gene>
    <name evidence="1" type="ORF">N0V93_006247</name>
</gene>
<protein>
    <submittedName>
        <fullName evidence="1">Uncharacterized protein</fullName>
    </submittedName>
</protein>